<accession>A0ABU7TC34</accession>
<comment type="caution">
    <text evidence="9">Lacks conserved residue(s) required for the propagation of feature annotation.</text>
</comment>
<keyword evidence="11" id="KW-1185">Reference proteome</keyword>
<dbReference type="Pfam" id="PF03186">
    <property type="entry name" value="CobD_Cbib"/>
    <property type="match status" value="1"/>
</dbReference>
<sequence>MPWTALTHPPDALGILALALLIEAVAGYPDRLYRALGHPVTWIGRLITALEGRLNRGEAAARRRGGVVALILLLAAVAAGSLAVTALAGLAGHGFGLLLLALLAASLPAQRSLFLHVRRVAQALRAEGLAGGRQAVSMIVGRNPESLDEPAVCRAAIESLAENFSDGVVAPAFWIGAGGLTGGALYKAINTADSMVGHRTPRFEAFGWASARLDDLVNLPASRLTALLLVTAAFLSRDGSASGAWRAIRRDAQHHRSPNAGWPEAAMAGALGLRLAGPRIYGDTRVEDAWMGDGRAEASADDILRALKLYRTACALQFTLVAAGTGFWLYFS</sequence>
<evidence type="ECO:0000256" key="6">
    <source>
        <dbReference type="ARBA" id="ARBA00022692"/>
    </source>
</evidence>
<evidence type="ECO:0000256" key="3">
    <source>
        <dbReference type="ARBA" id="ARBA00006263"/>
    </source>
</evidence>
<dbReference type="Proteomes" id="UP001349262">
    <property type="component" value="Unassembled WGS sequence"/>
</dbReference>
<comment type="caution">
    <text evidence="10">The sequence shown here is derived from an EMBL/GenBank/DDBJ whole genome shotgun (WGS) entry which is preliminary data.</text>
</comment>
<evidence type="ECO:0000256" key="9">
    <source>
        <dbReference type="HAMAP-Rule" id="MF_00024"/>
    </source>
</evidence>
<keyword evidence="6 9" id="KW-0812">Transmembrane</keyword>
<feature type="transmembrane region" description="Helical" evidence="9">
    <location>
        <begin position="66"/>
        <end position="84"/>
    </location>
</feature>
<keyword evidence="8 9" id="KW-0472">Membrane</keyword>
<organism evidence="10 11">
    <name type="scientific">Methylobacterium radiotolerans</name>
    <dbReference type="NCBI Taxonomy" id="31998"/>
    <lineage>
        <taxon>Bacteria</taxon>
        <taxon>Pseudomonadati</taxon>
        <taxon>Pseudomonadota</taxon>
        <taxon>Alphaproteobacteria</taxon>
        <taxon>Hyphomicrobiales</taxon>
        <taxon>Methylobacteriaceae</taxon>
        <taxon>Methylobacterium</taxon>
    </lineage>
</organism>
<evidence type="ECO:0000313" key="10">
    <source>
        <dbReference type="EMBL" id="MEE7457898.1"/>
    </source>
</evidence>
<dbReference type="EMBL" id="MLBY01000004">
    <property type="protein sequence ID" value="MEE7457898.1"/>
    <property type="molecule type" value="Genomic_DNA"/>
</dbReference>
<dbReference type="NCBIfam" id="TIGR00380">
    <property type="entry name" value="cobal_cbiB"/>
    <property type="match status" value="1"/>
</dbReference>
<name>A0ABU7TC34_9HYPH</name>
<comment type="similarity">
    <text evidence="3 9">Belongs to the CobD/CbiB family.</text>
</comment>
<protein>
    <recommendedName>
        <fullName evidence="9">Cobalamin biosynthesis protein CobD</fullName>
    </recommendedName>
</protein>
<keyword evidence="4 9" id="KW-1003">Cell membrane</keyword>
<dbReference type="PANTHER" id="PTHR34308">
    <property type="entry name" value="COBALAMIN BIOSYNTHESIS PROTEIN CBIB"/>
    <property type="match status" value="1"/>
</dbReference>
<dbReference type="PANTHER" id="PTHR34308:SF1">
    <property type="entry name" value="COBALAMIN BIOSYNTHESIS PROTEIN CBIB"/>
    <property type="match status" value="1"/>
</dbReference>
<reference evidence="10 11" key="1">
    <citation type="journal article" date="2012" name="Genet. Mol. Biol.">
        <title>Analysis of 16S rRNA and mxaF genes revealing insights into Methylobacterium niche-specific plant association.</title>
        <authorList>
            <person name="Dourado M.N."/>
            <person name="Andreote F.D."/>
            <person name="Dini-Andreote F."/>
            <person name="Conti R."/>
            <person name="Araujo J.M."/>
            <person name="Araujo W.L."/>
        </authorList>
    </citation>
    <scope>NUCLEOTIDE SEQUENCE [LARGE SCALE GENOMIC DNA]</scope>
    <source>
        <strain evidence="10 11">SR1.6/4</strain>
    </source>
</reference>
<keyword evidence="5 9" id="KW-0169">Cobalamin biosynthesis</keyword>
<feature type="transmembrane region" description="Helical" evidence="9">
    <location>
        <begin position="90"/>
        <end position="109"/>
    </location>
</feature>
<gene>
    <name evidence="9 10" type="primary">cobD</name>
    <name evidence="10" type="ORF">MRSR164_14290</name>
</gene>
<comment type="pathway">
    <text evidence="2 9">Cofactor biosynthesis; adenosylcobalamin biosynthesis.</text>
</comment>
<evidence type="ECO:0000256" key="4">
    <source>
        <dbReference type="ARBA" id="ARBA00022475"/>
    </source>
</evidence>
<feature type="transmembrane region" description="Helical" evidence="9">
    <location>
        <begin position="309"/>
        <end position="331"/>
    </location>
</feature>
<dbReference type="HAMAP" id="MF_00024">
    <property type="entry name" value="CobD_CbiB"/>
    <property type="match status" value="1"/>
</dbReference>
<keyword evidence="7 9" id="KW-1133">Transmembrane helix</keyword>
<evidence type="ECO:0000256" key="7">
    <source>
        <dbReference type="ARBA" id="ARBA00022989"/>
    </source>
</evidence>
<dbReference type="InterPro" id="IPR004485">
    <property type="entry name" value="Cobalamin_biosynth_CobD/CbiB"/>
</dbReference>
<comment type="function">
    <text evidence="9">Converts cobyric acid to cobinamide by the addition of aminopropanol on the F carboxylic group.</text>
</comment>
<evidence type="ECO:0000256" key="5">
    <source>
        <dbReference type="ARBA" id="ARBA00022573"/>
    </source>
</evidence>
<evidence type="ECO:0000256" key="2">
    <source>
        <dbReference type="ARBA" id="ARBA00004953"/>
    </source>
</evidence>
<comment type="subcellular location">
    <subcellularLocation>
        <location evidence="1 9">Cell membrane</location>
        <topology evidence="1 9">Multi-pass membrane protein</topology>
    </subcellularLocation>
</comment>
<evidence type="ECO:0000256" key="8">
    <source>
        <dbReference type="ARBA" id="ARBA00023136"/>
    </source>
</evidence>
<evidence type="ECO:0000256" key="1">
    <source>
        <dbReference type="ARBA" id="ARBA00004651"/>
    </source>
</evidence>
<proteinExistence type="inferred from homology"/>
<evidence type="ECO:0000313" key="11">
    <source>
        <dbReference type="Proteomes" id="UP001349262"/>
    </source>
</evidence>